<feature type="transmembrane region" description="Helical" evidence="1">
    <location>
        <begin position="70"/>
        <end position="95"/>
    </location>
</feature>
<dbReference type="RefSeq" id="WP_264788696.1">
    <property type="nucleotide sequence ID" value="NZ_AP026867.1"/>
</dbReference>
<evidence type="ECO:0000313" key="3">
    <source>
        <dbReference type="Proteomes" id="UP001060919"/>
    </source>
</evidence>
<reference evidence="2" key="1">
    <citation type="submission" date="2022-09" db="EMBL/GenBank/DDBJ databases">
        <title>Aureispira anguillicida sp. nov., isolated from Leptocephalus of Japanese eel Anguilla japonica.</title>
        <authorList>
            <person name="Yuasa K."/>
            <person name="Mekata T."/>
            <person name="Ikunari K."/>
        </authorList>
    </citation>
    <scope>NUCLEOTIDE SEQUENCE</scope>
    <source>
        <strain evidence="2">EL160426</strain>
    </source>
</reference>
<feature type="transmembrane region" description="Helical" evidence="1">
    <location>
        <begin position="20"/>
        <end position="41"/>
    </location>
</feature>
<keyword evidence="1" id="KW-1133">Transmembrane helix</keyword>
<keyword evidence="1" id="KW-0812">Transmembrane</keyword>
<proteinExistence type="predicted"/>
<dbReference type="InterPro" id="IPR010295">
    <property type="entry name" value="DUF898"/>
</dbReference>
<dbReference type="EMBL" id="AP026867">
    <property type="protein sequence ID" value="BDS13424.1"/>
    <property type="molecule type" value="Genomic_DNA"/>
</dbReference>
<feature type="transmembrane region" description="Helical" evidence="1">
    <location>
        <begin position="101"/>
        <end position="119"/>
    </location>
</feature>
<evidence type="ECO:0000256" key="1">
    <source>
        <dbReference type="SAM" id="Phobius"/>
    </source>
</evidence>
<name>A0A915YHT4_9BACT</name>
<feature type="transmembrane region" description="Helical" evidence="1">
    <location>
        <begin position="150"/>
        <end position="169"/>
    </location>
</feature>
<dbReference type="Pfam" id="PF05987">
    <property type="entry name" value="DUF898"/>
    <property type="match status" value="2"/>
</dbReference>
<gene>
    <name evidence="2" type="ORF">AsAng_0041610</name>
</gene>
<dbReference type="AlphaFoldDB" id="A0A915YHT4"/>
<dbReference type="KEGG" id="aup:AsAng_0041610"/>
<keyword evidence="1" id="KW-0472">Membrane</keyword>
<accession>A0A915YHT4</accession>
<evidence type="ECO:0000313" key="2">
    <source>
        <dbReference type="EMBL" id="BDS13424.1"/>
    </source>
</evidence>
<protein>
    <submittedName>
        <fullName evidence="2">YjgN family protein</fullName>
    </submittedName>
</protein>
<keyword evidence="3" id="KW-1185">Reference proteome</keyword>
<organism evidence="2 3">
    <name type="scientific">Aureispira anguillae</name>
    <dbReference type="NCBI Taxonomy" id="2864201"/>
    <lineage>
        <taxon>Bacteria</taxon>
        <taxon>Pseudomonadati</taxon>
        <taxon>Bacteroidota</taxon>
        <taxon>Saprospiria</taxon>
        <taxon>Saprospirales</taxon>
        <taxon>Saprospiraceae</taxon>
        <taxon>Aureispira</taxon>
    </lineage>
</organism>
<sequence length="318" mass="36133">MILDEPRQIELSFRGNGAQLLGIYFVNMLLTGITLGIYYPWAKAKIARYMHGETELEGERFVFHGTGQEMFIGFIKAVGIVFLFGLLVGVLSALFGEAGEVLGSILMFGLFMVGTPYAIHGSMRYRTSRTSWRSVHWGYRGDLKTFVQKFVIGWLLTIVTLGIYGSWYAENIRSYLVDHTRFGNIEFRYEGDGLTYFLMNLKGIILTIFTAGIYFFWYNKEVFNYLIENTSARHEEEAITFYSEMTGGALLLHTLTNMLLIVVTLGIGFPWVIVRNLRFIYANITIEGSLNVERLVDTETAYNDALGEELGDVMEAAF</sequence>
<feature type="transmembrane region" description="Helical" evidence="1">
    <location>
        <begin position="250"/>
        <end position="273"/>
    </location>
</feature>
<dbReference type="Proteomes" id="UP001060919">
    <property type="component" value="Chromosome"/>
</dbReference>
<feature type="transmembrane region" description="Helical" evidence="1">
    <location>
        <begin position="196"/>
        <end position="217"/>
    </location>
</feature>